<evidence type="ECO:0000256" key="6">
    <source>
        <dbReference type="ARBA" id="ARBA00038897"/>
    </source>
</evidence>
<dbReference type="InterPro" id="IPR016169">
    <property type="entry name" value="FAD-bd_PCMH_sub2"/>
</dbReference>
<reference evidence="10" key="1">
    <citation type="submission" date="2021-05" db="EMBL/GenBank/DDBJ databases">
        <title>Comparative genomics of three Colletotrichum scovillei strains and genetic complementation revealed genes involved fungal growth and virulence on chili pepper.</title>
        <authorList>
            <person name="Hsieh D.-K."/>
            <person name="Chuang S.-C."/>
            <person name="Chen C.-Y."/>
            <person name="Chao Y.-T."/>
            <person name="Lu M.-Y.J."/>
            <person name="Lee M.-H."/>
            <person name="Shih M.-C."/>
        </authorList>
    </citation>
    <scope>NUCLEOTIDE SEQUENCE</scope>
    <source>
        <strain evidence="10">Coll-153</strain>
    </source>
</reference>
<dbReference type="GO" id="GO:0008720">
    <property type="term" value="F:D-lactate dehydrogenase (NAD+) activity"/>
    <property type="evidence" value="ECO:0007669"/>
    <property type="project" value="TreeGrafter"/>
</dbReference>
<proteinExistence type="inferred from homology"/>
<dbReference type="Gene3D" id="1.10.45.10">
    <property type="entry name" value="Vanillyl-alcohol Oxidase, Chain A, domain 4"/>
    <property type="match status" value="1"/>
</dbReference>
<evidence type="ECO:0000313" key="11">
    <source>
        <dbReference type="Proteomes" id="UP000699042"/>
    </source>
</evidence>
<dbReference type="EMBL" id="JAESDN010000001">
    <property type="protein sequence ID" value="KAG7057289.1"/>
    <property type="molecule type" value="Genomic_DNA"/>
</dbReference>
<dbReference type="GO" id="GO:0005739">
    <property type="term" value="C:mitochondrion"/>
    <property type="evidence" value="ECO:0007669"/>
    <property type="project" value="TreeGrafter"/>
</dbReference>
<evidence type="ECO:0000256" key="5">
    <source>
        <dbReference type="ARBA" id="ARBA00023002"/>
    </source>
</evidence>
<dbReference type="InterPro" id="IPR036318">
    <property type="entry name" value="FAD-bd_PCMH-like_sf"/>
</dbReference>
<evidence type="ECO:0000313" key="10">
    <source>
        <dbReference type="EMBL" id="KAG7057289.1"/>
    </source>
</evidence>
<feature type="domain" description="FAD-binding PCMH-type" evidence="9">
    <location>
        <begin position="205"/>
        <end position="382"/>
    </location>
</feature>
<dbReference type="Gene3D" id="3.30.70.2740">
    <property type="match status" value="1"/>
</dbReference>
<dbReference type="InterPro" id="IPR016164">
    <property type="entry name" value="FAD-linked_Oxase-like_C"/>
</dbReference>
<comment type="caution">
    <text evidence="10">The sequence shown here is derived from an EMBL/GenBank/DDBJ whole genome shotgun (WGS) entry which is preliminary data.</text>
</comment>
<dbReference type="InterPro" id="IPR006094">
    <property type="entry name" value="Oxid_FAD_bind_N"/>
</dbReference>
<dbReference type="FunFam" id="3.30.70.2740:FF:000001">
    <property type="entry name" value="D-lactate dehydrogenase mitochondrial"/>
    <property type="match status" value="1"/>
</dbReference>
<dbReference type="GO" id="GO:1903457">
    <property type="term" value="P:lactate catabolic process"/>
    <property type="evidence" value="ECO:0007669"/>
    <property type="project" value="TreeGrafter"/>
</dbReference>
<comment type="catalytic activity">
    <reaction evidence="7">
        <text>(R)-lactate + 2 Fe(III)-[cytochrome c] = 2 Fe(II)-[cytochrome c] + pyruvate + 2 H(+)</text>
        <dbReference type="Rhea" id="RHEA:13521"/>
        <dbReference type="Rhea" id="RHEA-COMP:10350"/>
        <dbReference type="Rhea" id="RHEA-COMP:14399"/>
        <dbReference type="ChEBI" id="CHEBI:15361"/>
        <dbReference type="ChEBI" id="CHEBI:15378"/>
        <dbReference type="ChEBI" id="CHEBI:16004"/>
        <dbReference type="ChEBI" id="CHEBI:29033"/>
        <dbReference type="ChEBI" id="CHEBI:29034"/>
        <dbReference type="EC" id="1.1.2.4"/>
    </reaction>
</comment>
<evidence type="ECO:0000256" key="3">
    <source>
        <dbReference type="ARBA" id="ARBA00022630"/>
    </source>
</evidence>
<keyword evidence="11" id="KW-1185">Reference proteome</keyword>
<keyword evidence="4" id="KW-0274">FAD</keyword>
<comment type="similarity">
    <text evidence="2">Belongs to the FAD-binding oxidoreductase/transferase type 4 family.</text>
</comment>
<name>A0A9P7RFR0_9PEZI</name>
<accession>A0A9P7RFR0</accession>
<feature type="region of interest" description="Disordered" evidence="8">
    <location>
        <begin position="85"/>
        <end position="119"/>
    </location>
</feature>
<comment type="cofactor">
    <cofactor evidence="1">
        <name>FAD</name>
        <dbReference type="ChEBI" id="CHEBI:57692"/>
    </cofactor>
</comment>
<dbReference type="Pfam" id="PF01565">
    <property type="entry name" value="FAD_binding_4"/>
    <property type="match status" value="1"/>
</dbReference>
<keyword evidence="5" id="KW-0560">Oxidoreductase</keyword>
<dbReference type="GO" id="GO:0004458">
    <property type="term" value="F:D-lactate dehydrogenase (cytochrome) activity"/>
    <property type="evidence" value="ECO:0007669"/>
    <property type="project" value="UniProtKB-EC"/>
</dbReference>
<evidence type="ECO:0000259" key="9">
    <source>
        <dbReference type="PROSITE" id="PS51387"/>
    </source>
</evidence>
<dbReference type="InterPro" id="IPR004113">
    <property type="entry name" value="FAD-bd_oxidored_4_C"/>
</dbReference>
<evidence type="ECO:0000256" key="2">
    <source>
        <dbReference type="ARBA" id="ARBA00008000"/>
    </source>
</evidence>
<dbReference type="GO" id="GO:0071949">
    <property type="term" value="F:FAD binding"/>
    <property type="evidence" value="ECO:0007669"/>
    <property type="project" value="InterPro"/>
</dbReference>
<dbReference type="InterPro" id="IPR016166">
    <property type="entry name" value="FAD-bd_PCMH"/>
</dbReference>
<evidence type="ECO:0000256" key="1">
    <source>
        <dbReference type="ARBA" id="ARBA00001974"/>
    </source>
</evidence>
<dbReference type="EC" id="1.1.2.4" evidence="6"/>
<dbReference type="FunFam" id="3.30.465.10:FF:000014">
    <property type="entry name" value="D-lactate dehydrogenase (Cytochrome), putative"/>
    <property type="match status" value="1"/>
</dbReference>
<dbReference type="FunFam" id="1.10.45.10:FF:000001">
    <property type="entry name" value="D-lactate dehydrogenase mitochondrial"/>
    <property type="match status" value="1"/>
</dbReference>
<dbReference type="InterPro" id="IPR016171">
    <property type="entry name" value="Vanillyl_alc_oxidase_C-sub2"/>
</dbReference>
<organism evidence="10 11">
    <name type="scientific">Colletotrichum scovillei</name>
    <dbReference type="NCBI Taxonomy" id="1209932"/>
    <lineage>
        <taxon>Eukaryota</taxon>
        <taxon>Fungi</taxon>
        <taxon>Dikarya</taxon>
        <taxon>Ascomycota</taxon>
        <taxon>Pezizomycotina</taxon>
        <taxon>Sordariomycetes</taxon>
        <taxon>Hypocreomycetidae</taxon>
        <taxon>Glomerellales</taxon>
        <taxon>Glomerellaceae</taxon>
        <taxon>Colletotrichum</taxon>
        <taxon>Colletotrichum acutatum species complex</taxon>
    </lineage>
</organism>
<keyword evidence="3" id="KW-0285">Flavoprotein</keyword>
<dbReference type="PROSITE" id="PS51387">
    <property type="entry name" value="FAD_PCMH"/>
    <property type="match status" value="1"/>
</dbReference>
<evidence type="ECO:0000256" key="4">
    <source>
        <dbReference type="ARBA" id="ARBA00022827"/>
    </source>
</evidence>
<evidence type="ECO:0000256" key="7">
    <source>
        <dbReference type="ARBA" id="ARBA00051436"/>
    </source>
</evidence>
<dbReference type="Pfam" id="PF02913">
    <property type="entry name" value="FAD-oxidase_C"/>
    <property type="match status" value="1"/>
</dbReference>
<evidence type="ECO:0000256" key="8">
    <source>
        <dbReference type="SAM" id="MobiDB-lite"/>
    </source>
</evidence>
<gene>
    <name evidence="10" type="ORF">JMJ77_004678</name>
</gene>
<dbReference type="Gene3D" id="3.30.465.10">
    <property type="match status" value="1"/>
</dbReference>
<dbReference type="PANTHER" id="PTHR11748">
    <property type="entry name" value="D-LACTATE DEHYDROGENASE"/>
    <property type="match status" value="1"/>
</dbReference>
<dbReference type="PANTHER" id="PTHR11748:SF83">
    <property type="entry name" value="DEHYDROGENASE (CYTOCHROME), PUTATIVE (AFU_ORTHOLOGUE AFUA_1G17520)-RELATED"/>
    <property type="match status" value="1"/>
</dbReference>
<dbReference type="AlphaFoldDB" id="A0A9P7RFR0"/>
<dbReference type="SUPFAM" id="SSF56176">
    <property type="entry name" value="FAD-binding/transporter-associated domain-like"/>
    <property type="match status" value="1"/>
</dbReference>
<dbReference type="SUPFAM" id="SSF55103">
    <property type="entry name" value="FAD-linked oxidases, C-terminal domain"/>
    <property type="match status" value="1"/>
</dbReference>
<protein>
    <recommendedName>
        <fullName evidence="6">D-lactate dehydrogenase (cytochrome)</fullName>
        <ecNumber evidence="6">1.1.2.4</ecNumber>
    </recommendedName>
</protein>
<sequence length="642" mass="69072">MILCSQCCNLLTSEGLRLELFGKRVIRALHPPPSNLSSWRTVSLLINGSLNCLQQPSIGLRKHTGAEPVESMAFRALTRCRALTSGTARRAPSRPIGSGTSSSRAKFFRSAHTGPQSKKSGRLIPLQLLVLGALPLFAGYLIGRSSTSGSAAEGQAKLSHVDFASRKEMIKAAQEISNALGEGAVSFDEDEIEVHGHSDWSTSNSSGRPVAIVYPKTTEDVSQIAKVCNKYNVPMVPFGAGSSVEGSFSSPYSGICIDFVHMDKIVAFHPDDMDVVVQPGVNWVTLNKEIQSSGLFLPLDPSPTAFIGGMVSTNCSGTNAFRYGTMKDWVVNLTVVLADGRVIKTRRRPRKNSAGYNLTSLFVGAEGTLGIVTEATVKLAVAPADTSVAVVSFGTIEEAARAATGLIRSGVPLGALEFLDEVQMEVINRHGSEAVRKTAWDESPTLFLKFAGTTDGIKGDVARVKEIVQPFKPRKVFFARNKQEEADLWAARKEALWTMTSIKPEGYSLWSTDVAVPISRLAEIITLSKQDSGKLGLFASVIGHVGDGNFHQAVMYDPKNEEQRASVAKCVHDMMGRALEMEGTVSGEHAIGIGKKDCLVDELGVDAIDFMRTLKQAVDPKWIMNPGKVFDLPSSSKAVAAS</sequence>
<dbReference type="Proteomes" id="UP000699042">
    <property type="component" value="Unassembled WGS sequence"/>
</dbReference>